<dbReference type="AlphaFoldDB" id="A0A4R9B3D1"/>
<organism evidence="2 3">
    <name type="scientific">Cryobacterium fucosi</name>
    <dbReference type="NCBI Taxonomy" id="1259157"/>
    <lineage>
        <taxon>Bacteria</taxon>
        <taxon>Bacillati</taxon>
        <taxon>Actinomycetota</taxon>
        <taxon>Actinomycetes</taxon>
        <taxon>Micrococcales</taxon>
        <taxon>Microbacteriaceae</taxon>
        <taxon>Cryobacterium</taxon>
    </lineage>
</organism>
<dbReference type="EMBL" id="SOHH01000087">
    <property type="protein sequence ID" value="TFD74714.1"/>
    <property type="molecule type" value="Genomic_DNA"/>
</dbReference>
<evidence type="ECO:0000313" key="2">
    <source>
        <dbReference type="EMBL" id="TFD74714.1"/>
    </source>
</evidence>
<evidence type="ECO:0000313" key="3">
    <source>
        <dbReference type="Proteomes" id="UP000298313"/>
    </source>
</evidence>
<name>A0A4R9B3D1_9MICO</name>
<comment type="caution">
    <text evidence="2">The sequence shown here is derived from an EMBL/GenBank/DDBJ whole genome shotgun (WGS) entry which is preliminary data.</text>
</comment>
<sequence length="304" mass="34278">MARIRSIKPEFWDSPGTARASLRGRLFFIAMWNWADDWGVGDANPKRLVGFAFPNDDDVSAADFPTLRDEVADCFDVQFYEVDGRQYYSIPSWDEHQRTERKAKRTNPGSDRADSPVITRESENPVESVGTSDAEPRKIDRGNRGKGTGEEGKGNVADIRPDVSRLCNLLADLIESNGSKRPSIGTGWLDAARLLVDVDKRPLGEAVGLIQWCQGDAFWRANILSMPKFREKYDTLRLQRESKLVPTGDSVPEENVTALRIAREHAEQKADWCEKHGVTEAEYDANCHDRVWLARVESRVAVNE</sequence>
<dbReference type="OrthoDB" id="3383452at2"/>
<gene>
    <name evidence="2" type="ORF">E3T48_12370</name>
</gene>
<feature type="region of interest" description="Disordered" evidence="1">
    <location>
        <begin position="93"/>
        <end position="157"/>
    </location>
</feature>
<reference evidence="2 3" key="1">
    <citation type="submission" date="2019-03" db="EMBL/GenBank/DDBJ databases">
        <title>Genomics of glacier-inhabiting Cryobacterium strains.</title>
        <authorList>
            <person name="Liu Q."/>
            <person name="Xin Y.-H."/>
        </authorList>
    </citation>
    <scope>NUCLEOTIDE SEQUENCE [LARGE SCALE GENOMIC DNA]</scope>
    <source>
        <strain evidence="2 3">Hh4</strain>
    </source>
</reference>
<dbReference type="RefSeq" id="WP_134524357.1">
    <property type="nucleotide sequence ID" value="NZ_SOHH01000087.1"/>
</dbReference>
<evidence type="ECO:0008006" key="4">
    <source>
        <dbReference type="Google" id="ProtNLM"/>
    </source>
</evidence>
<evidence type="ECO:0000256" key="1">
    <source>
        <dbReference type="SAM" id="MobiDB-lite"/>
    </source>
</evidence>
<dbReference type="Proteomes" id="UP000298313">
    <property type="component" value="Unassembled WGS sequence"/>
</dbReference>
<feature type="compositionally biased region" description="Basic and acidic residues" evidence="1">
    <location>
        <begin position="134"/>
        <end position="157"/>
    </location>
</feature>
<accession>A0A4R9B3D1</accession>
<keyword evidence="3" id="KW-1185">Reference proteome</keyword>
<proteinExistence type="predicted"/>
<protein>
    <recommendedName>
        <fullName evidence="4">DUF1376 domain-containing protein</fullName>
    </recommendedName>
</protein>